<name>A0A0P1F7D4_THAGE</name>
<dbReference type="GO" id="GO:0004540">
    <property type="term" value="F:RNA nuclease activity"/>
    <property type="evidence" value="ECO:0007669"/>
    <property type="project" value="InterPro"/>
</dbReference>
<evidence type="ECO:0000256" key="3">
    <source>
        <dbReference type="ARBA" id="ARBA00022723"/>
    </source>
</evidence>
<proteinExistence type="predicted"/>
<keyword evidence="3" id="KW-0479">Metal-binding</keyword>
<dbReference type="GO" id="GO:0006364">
    <property type="term" value="P:rRNA processing"/>
    <property type="evidence" value="ECO:0007669"/>
    <property type="project" value="TreeGrafter"/>
</dbReference>
<dbReference type="InterPro" id="IPR004659">
    <property type="entry name" value="RNase_E/G"/>
</dbReference>
<dbReference type="PANTHER" id="PTHR30001:SF1">
    <property type="entry name" value="RIBONUCLEASE E_G-LIKE PROTEIN, CHLOROPLASTIC"/>
    <property type="match status" value="1"/>
</dbReference>
<sequence>MIGRQIILDHIDGREAAALVVDGKLDDILIDSDQPRVGTIYRAVAERPMKGQGGLFVKTPDGKAFLRQVKGIAPGERLLVQVTGYAEDGKALPVTQKLLFKSRYAIVTPDAPGLNISRRIKDDDIRDMLMGIAHDVMGETEMGLILRSSCAEGEAEEIAEDIADMVDLAANVIADRDGDLETLTEGYGPHQLAWREWIDPAEIVTDPGGFERHGVLDMIDAARQPHVQLSGGAFMYVEPTRALVAVDVNTGSDTSPAAGMKANIAAVKDLPRQLRLRGLGGQITLDLAPMPKKDRRAFEMSLRSAFKTDPIETVQAGWTPLGHFELQRKRDRLPLAEVLK</sequence>
<evidence type="ECO:0000256" key="7">
    <source>
        <dbReference type="ARBA" id="ARBA00022884"/>
    </source>
</evidence>
<organism evidence="9 10">
    <name type="scientific">Thalassovita gelatinovora</name>
    <name type="common">Thalassobius gelatinovorus</name>
    <dbReference type="NCBI Taxonomy" id="53501"/>
    <lineage>
        <taxon>Bacteria</taxon>
        <taxon>Pseudomonadati</taxon>
        <taxon>Pseudomonadota</taxon>
        <taxon>Alphaproteobacteria</taxon>
        <taxon>Rhodobacterales</taxon>
        <taxon>Roseobacteraceae</taxon>
        <taxon>Thalassovita</taxon>
    </lineage>
</organism>
<feature type="domain" description="RNA-binding protein AU-1/Ribonuclease E/G" evidence="8">
    <location>
        <begin position="101"/>
        <end position="174"/>
    </location>
</feature>
<gene>
    <name evidence="9" type="primary">rng</name>
    <name evidence="9" type="ORF">TG4357_00964</name>
</gene>
<evidence type="ECO:0000256" key="2">
    <source>
        <dbReference type="ARBA" id="ARBA00022722"/>
    </source>
</evidence>
<dbReference type="Proteomes" id="UP000051587">
    <property type="component" value="Unassembled WGS sequence"/>
</dbReference>
<evidence type="ECO:0000313" key="9">
    <source>
        <dbReference type="EMBL" id="CUH63925.1"/>
    </source>
</evidence>
<dbReference type="PANTHER" id="PTHR30001">
    <property type="entry name" value="RIBONUCLEASE"/>
    <property type="match status" value="1"/>
</dbReference>
<dbReference type="EMBL" id="CYSA01000015">
    <property type="protein sequence ID" value="CUH63925.1"/>
    <property type="molecule type" value="Genomic_DNA"/>
</dbReference>
<accession>A0A0P1F7D4</accession>
<keyword evidence="6" id="KW-0460">Magnesium</keyword>
<reference evidence="9 10" key="1">
    <citation type="submission" date="2015-09" db="EMBL/GenBank/DDBJ databases">
        <authorList>
            <consortium name="Swine Surveillance"/>
        </authorList>
    </citation>
    <scope>NUCLEOTIDE SEQUENCE [LARGE SCALE GENOMIC DNA]</scope>
    <source>
        <strain evidence="9 10">CECT 4357</strain>
    </source>
</reference>
<dbReference type="GO" id="GO:0005737">
    <property type="term" value="C:cytoplasm"/>
    <property type="evidence" value="ECO:0007669"/>
    <property type="project" value="TreeGrafter"/>
</dbReference>
<dbReference type="OrthoDB" id="9804278at2"/>
<dbReference type="GO" id="GO:0016787">
    <property type="term" value="F:hydrolase activity"/>
    <property type="evidence" value="ECO:0007669"/>
    <property type="project" value="UniProtKB-KW"/>
</dbReference>
<dbReference type="InterPro" id="IPR019307">
    <property type="entry name" value="RNA-bd_AU-1/RNase_E/G"/>
</dbReference>
<dbReference type="Pfam" id="PF10150">
    <property type="entry name" value="RNase_E_G"/>
    <property type="match status" value="2"/>
</dbReference>
<keyword evidence="5 9" id="KW-0378">Hydrolase</keyword>
<evidence type="ECO:0000313" key="10">
    <source>
        <dbReference type="Proteomes" id="UP000051587"/>
    </source>
</evidence>
<dbReference type="STRING" id="53501.SAMN04488043_1096"/>
<evidence type="ECO:0000256" key="4">
    <source>
        <dbReference type="ARBA" id="ARBA00022759"/>
    </source>
</evidence>
<protein>
    <submittedName>
        <fullName evidence="9">Ribonuclease G</fullName>
        <ecNumber evidence="9">3.1.26.-</ecNumber>
    </submittedName>
</protein>
<dbReference type="RefSeq" id="WP_058261747.1">
    <property type="nucleotide sequence ID" value="NZ_CP051181.1"/>
</dbReference>
<keyword evidence="10" id="KW-1185">Reference proteome</keyword>
<dbReference type="GO" id="GO:0004519">
    <property type="term" value="F:endonuclease activity"/>
    <property type="evidence" value="ECO:0007669"/>
    <property type="project" value="UniProtKB-KW"/>
</dbReference>
<dbReference type="EC" id="3.1.26.-" evidence="9"/>
<comment type="cofactor">
    <cofactor evidence="1">
        <name>Mg(2+)</name>
        <dbReference type="ChEBI" id="CHEBI:18420"/>
    </cofactor>
</comment>
<keyword evidence="7" id="KW-0694">RNA-binding</keyword>
<evidence type="ECO:0000259" key="8">
    <source>
        <dbReference type="Pfam" id="PF10150"/>
    </source>
</evidence>
<dbReference type="GO" id="GO:0003723">
    <property type="term" value="F:RNA binding"/>
    <property type="evidence" value="ECO:0007669"/>
    <property type="project" value="UniProtKB-KW"/>
</dbReference>
<dbReference type="AlphaFoldDB" id="A0A0P1F7D4"/>
<evidence type="ECO:0000256" key="5">
    <source>
        <dbReference type="ARBA" id="ARBA00022801"/>
    </source>
</evidence>
<feature type="domain" description="RNA-binding protein AU-1/Ribonuclease E/G" evidence="8">
    <location>
        <begin position="210"/>
        <end position="330"/>
    </location>
</feature>
<evidence type="ECO:0000256" key="6">
    <source>
        <dbReference type="ARBA" id="ARBA00022842"/>
    </source>
</evidence>
<dbReference type="GO" id="GO:0046872">
    <property type="term" value="F:metal ion binding"/>
    <property type="evidence" value="ECO:0007669"/>
    <property type="project" value="UniProtKB-KW"/>
</dbReference>
<keyword evidence="2" id="KW-0540">Nuclease</keyword>
<keyword evidence="4" id="KW-0255">Endonuclease</keyword>
<evidence type="ECO:0000256" key="1">
    <source>
        <dbReference type="ARBA" id="ARBA00001946"/>
    </source>
</evidence>